<dbReference type="KEGG" id="wsu:WS0201"/>
<dbReference type="Proteomes" id="UP000000422">
    <property type="component" value="Chromosome"/>
</dbReference>
<dbReference type="InterPro" id="IPR001763">
    <property type="entry name" value="Rhodanese-like_dom"/>
</dbReference>
<feature type="domain" description="Rhodanese" evidence="1">
    <location>
        <begin position="53"/>
        <end position="150"/>
    </location>
</feature>
<dbReference type="PROSITE" id="PS51257">
    <property type="entry name" value="PROKAR_LIPOPROTEIN"/>
    <property type="match status" value="1"/>
</dbReference>
<keyword evidence="3" id="KW-1185">Reference proteome</keyword>
<dbReference type="STRING" id="273121.WS0201"/>
<gene>
    <name evidence="2" type="primary">flhB</name>
    <name evidence="2" type="ordered locus">WS0201</name>
</gene>
<dbReference type="AlphaFoldDB" id="Q7MSR4"/>
<reference evidence="2 3" key="1">
    <citation type="journal article" date="2003" name="Proc. Natl. Acad. Sci. U.S.A.">
        <title>Complete genome sequence and analysis of Wolinella succinogenes.</title>
        <authorList>
            <person name="Baar C."/>
            <person name="Eppinger M."/>
            <person name="Raddatz G."/>
            <person name="Simon JM."/>
            <person name="Lanz C."/>
            <person name="Klimmek O."/>
            <person name="Nandakumar R."/>
            <person name="Gross R."/>
            <person name="Rosinus A."/>
            <person name="Keller H."/>
            <person name="Jagtap P."/>
            <person name="Linke B."/>
            <person name="Meyer F."/>
            <person name="Lederer H."/>
            <person name="Schuster S.C."/>
        </authorList>
    </citation>
    <scope>NUCLEOTIDE SEQUENCE [LARGE SCALE GENOMIC DNA]</scope>
    <source>
        <strain evidence="3">ATCC 29543 / DSM 1740 / CCUG 13145 / JCM 31913 / LMG 7466 / NCTC 11488 / FDC 602W</strain>
    </source>
</reference>
<dbReference type="CDD" id="cd00158">
    <property type="entry name" value="RHOD"/>
    <property type="match status" value="1"/>
</dbReference>
<dbReference type="SMART" id="SM00450">
    <property type="entry name" value="RHOD"/>
    <property type="match status" value="1"/>
</dbReference>
<dbReference type="InterPro" id="IPR036873">
    <property type="entry name" value="Rhodanese-like_dom_sf"/>
</dbReference>
<dbReference type="Gene3D" id="3.40.250.10">
    <property type="entry name" value="Rhodanese-like domain"/>
    <property type="match status" value="1"/>
</dbReference>
<dbReference type="EMBL" id="BX571657">
    <property type="protein sequence ID" value="CAE09360.1"/>
    <property type="molecule type" value="Genomic_DNA"/>
</dbReference>
<dbReference type="PROSITE" id="PS50206">
    <property type="entry name" value="RHODANESE_3"/>
    <property type="match status" value="1"/>
</dbReference>
<organism evidence="3">
    <name type="scientific">Wolinella succinogenes (strain ATCC 29543 / DSM 1740 / CCUG 13145 / JCM 31913 / LMG 7466 / NCTC 11488 / FDC 602W)</name>
    <name type="common">Vibrio succinogenes</name>
    <dbReference type="NCBI Taxonomy" id="273121"/>
    <lineage>
        <taxon>Bacteria</taxon>
        <taxon>Pseudomonadati</taxon>
        <taxon>Campylobacterota</taxon>
        <taxon>Epsilonproteobacteria</taxon>
        <taxon>Campylobacterales</taxon>
        <taxon>Helicobacteraceae</taxon>
        <taxon>Wolinella</taxon>
    </lineage>
</organism>
<evidence type="ECO:0000313" key="2">
    <source>
        <dbReference type="EMBL" id="CAE09360.1"/>
    </source>
</evidence>
<dbReference type="eggNOG" id="COG0607">
    <property type="taxonomic scope" value="Bacteria"/>
</dbReference>
<sequence length="156" mass="17377">MQGSTPKQPKGIPMKSFRFSLILLFPLWLFWSGCFGTSYQYISAEELAPLVREGKSLTLIDIQVAEDFAEEHLKGAISTTAFPVKSAEDKAKIDAILSQIKPEGLVIVVCPQGKIGAERTYKHLLSKGVAKERLRILTDGQYGWPREKIGDILEIQ</sequence>
<evidence type="ECO:0000313" key="3">
    <source>
        <dbReference type="Proteomes" id="UP000000422"/>
    </source>
</evidence>
<dbReference type="HOGENOM" id="CLU_130867_0_0_7"/>
<name>Q7MSR4_WOLSU</name>
<proteinExistence type="predicted"/>
<dbReference type="Pfam" id="PF00581">
    <property type="entry name" value="Rhodanese"/>
    <property type="match status" value="1"/>
</dbReference>
<evidence type="ECO:0000259" key="1">
    <source>
        <dbReference type="PROSITE" id="PS50206"/>
    </source>
</evidence>
<accession>Q7MSR4</accession>
<dbReference type="SUPFAM" id="SSF52821">
    <property type="entry name" value="Rhodanese/Cell cycle control phosphatase"/>
    <property type="match status" value="1"/>
</dbReference>
<protein>
    <recommendedName>
        <fullName evidence="1">Rhodanese domain-containing protein</fullName>
    </recommendedName>
</protein>